<protein>
    <recommendedName>
        <fullName evidence="4">TPM domain-containing protein</fullName>
    </recommendedName>
</protein>
<organism evidence="2 3">
    <name type="scientific">Pycnococcus provasolii</name>
    <dbReference type="NCBI Taxonomy" id="41880"/>
    <lineage>
        <taxon>Eukaryota</taxon>
        <taxon>Viridiplantae</taxon>
        <taxon>Chlorophyta</taxon>
        <taxon>Pseudoscourfieldiophyceae</taxon>
        <taxon>Pseudoscourfieldiales</taxon>
        <taxon>Pycnococcaceae</taxon>
        <taxon>Pycnococcus</taxon>
    </lineage>
</organism>
<feature type="region of interest" description="Disordered" evidence="1">
    <location>
        <begin position="48"/>
        <end position="69"/>
    </location>
</feature>
<evidence type="ECO:0000313" key="2">
    <source>
        <dbReference type="EMBL" id="GHP08140.1"/>
    </source>
</evidence>
<comment type="caution">
    <text evidence="2">The sequence shown here is derived from an EMBL/GenBank/DDBJ whole genome shotgun (WGS) entry which is preliminary data.</text>
</comment>
<dbReference type="OrthoDB" id="417797at2759"/>
<reference evidence="2" key="1">
    <citation type="submission" date="2020-10" db="EMBL/GenBank/DDBJ databases">
        <title>Unveiling of a novel bifunctional photoreceptor, Dualchrome1, isolated from a cosmopolitan green alga.</title>
        <authorList>
            <person name="Suzuki S."/>
            <person name="Kawachi M."/>
        </authorList>
    </citation>
    <scope>NUCLEOTIDE SEQUENCE</scope>
    <source>
        <strain evidence="2">NIES 2893</strain>
    </source>
</reference>
<accession>A0A830HQT6</accession>
<evidence type="ECO:0008006" key="4">
    <source>
        <dbReference type="Google" id="ProtNLM"/>
    </source>
</evidence>
<keyword evidence="3" id="KW-1185">Reference proteome</keyword>
<dbReference type="EMBL" id="BNJQ01000019">
    <property type="protein sequence ID" value="GHP08140.1"/>
    <property type="molecule type" value="Genomic_DNA"/>
</dbReference>
<dbReference type="PANTHER" id="PTHR35514">
    <property type="entry name" value="THYLAKOID LUMENAL 15.0 KDA PROTEIN 2, CHLOROPLASTIC"/>
    <property type="match status" value="1"/>
</dbReference>
<name>A0A830HQT6_9CHLO</name>
<dbReference type="AlphaFoldDB" id="A0A830HQT6"/>
<gene>
    <name evidence="2" type="ORF">PPROV_000688200</name>
</gene>
<evidence type="ECO:0000256" key="1">
    <source>
        <dbReference type="SAM" id="MobiDB-lite"/>
    </source>
</evidence>
<dbReference type="Proteomes" id="UP000660262">
    <property type="component" value="Unassembled WGS sequence"/>
</dbReference>
<sequence>MSCSTVKLARARVLAVHPAGRPAVSVTGRGVGLPRLALASCSKLLGKASCRSSPTEDSLKWEASSSPPPVTPSLKNFVASCLLTSAIFLGGDDAAHSAVEEPDMQEPATVLEQTTAAVMMTTASSNPPVDVVVDRAHILSMREVNQLTTSIREFAELSTSNGDNFEVRVLTQEAPLTKEESDDLKQAWQVTDNTVIVVADVRNPNLLRFLKGDAISRLTLQEAESGLWGARKRLPRQWWTELQSRYGNTYFVEENGRGPAVQSAVDAIAECLGKPSGCSAVPGVTETQLKGNQLVVAFSGLVIGVVTSKRIDPGTGLPIWIRMMPFWTPFFLYGFAPILNRTQSILSPELGTIALSFIATAVSSRLLLDNLVVNEPTTKED</sequence>
<proteinExistence type="predicted"/>
<dbReference type="PANTHER" id="PTHR35514:SF1">
    <property type="entry name" value="THYLAKOID LUMENAL 15.0 KDA PROTEIN 2, CHLOROPLASTIC"/>
    <property type="match status" value="1"/>
</dbReference>
<evidence type="ECO:0000313" key="3">
    <source>
        <dbReference type="Proteomes" id="UP000660262"/>
    </source>
</evidence>